<dbReference type="AlphaFoldDB" id="A0A845H2T5"/>
<dbReference type="GO" id="GO:0016740">
    <property type="term" value="F:transferase activity"/>
    <property type="evidence" value="ECO:0007669"/>
    <property type="project" value="UniProtKB-KW"/>
</dbReference>
<feature type="non-terminal residue" evidence="1">
    <location>
        <position position="67"/>
    </location>
</feature>
<keyword evidence="1" id="KW-0808">Transferase</keyword>
<gene>
    <name evidence="1" type="ORF">GTP90_34565</name>
</gene>
<reference evidence="1" key="1">
    <citation type="submission" date="2019-12" db="EMBL/GenBank/DDBJ databases">
        <title>Novel species isolated from a subtropical stream in China.</title>
        <authorList>
            <person name="Lu H."/>
        </authorList>
    </citation>
    <scope>NUCLEOTIDE SEQUENCE [LARGE SCALE GENOMIC DNA]</scope>
    <source>
        <strain evidence="1">FT81W</strain>
    </source>
</reference>
<sequence length="67" mass="6923">MADTKAVRPVRVGLSTTTAETTLTGGRLDGLGVYSRALLEHLPHAGAEVQPLSFAPGGDASRVHVGR</sequence>
<accession>A0A845H2T5</accession>
<name>A0A845H2T5_9BURK</name>
<dbReference type="Proteomes" id="UP000447355">
    <property type="component" value="Unassembled WGS sequence"/>
</dbReference>
<organism evidence="1 2">
    <name type="scientific">Duganella vulcania</name>
    <dbReference type="NCBI Taxonomy" id="2692166"/>
    <lineage>
        <taxon>Bacteria</taxon>
        <taxon>Pseudomonadati</taxon>
        <taxon>Pseudomonadota</taxon>
        <taxon>Betaproteobacteria</taxon>
        <taxon>Burkholderiales</taxon>
        <taxon>Oxalobacteraceae</taxon>
        <taxon>Telluria group</taxon>
        <taxon>Duganella</taxon>
    </lineage>
</organism>
<evidence type="ECO:0000313" key="2">
    <source>
        <dbReference type="Proteomes" id="UP000447355"/>
    </source>
</evidence>
<comment type="caution">
    <text evidence="1">The sequence shown here is derived from an EMBL/GenBank/DDBJ whole genome shotgun (WGS) entry which is preliminary data.</text>
</comment>
<evidence type="ECO:0000313" key="1">
    <source>
        <dbReference type="EMBL" id="MYM98979.1"/>
    </source>
</evidence>
<protein>
    <submittedName>
        <fullName evidence="1">Glycosyltransferase family 1 protein</fullName>
    </submittedName>
</protein>
<dbReference type="EMBL" id="WWCX01000176">
    <property type="protein sequence ID" value="MYM98979.1"/>
    <property type="molecule type" value="Genomic_DNA"/>
</dbReference>
<proteinExistence type="predicted"/>